<dbReference type="WBParaSite" id="HPBE_0002735901-mRNA-1">
    <property type="protein sequence ID" value="HPBE_0002735901-mRNA-1"/>
    <property type="gene ID" value="HPBE_0002735901"/>
</dbReference>
<dbReference type="AlphaFoldDB" id="A0A183GXD9"/>
<accession>A0A3P8J8N3</accession>
<evidence type="ECO:0000256" key="1">
    <source>
        <dbReference type="SAM" id="MobiDB-lite"/>
    </source>
</evidence>
<dbReference type="EMBL" id="UZAH01043293">
    <property type="protein sequence ID" value="VDP63086.1"/>
    <property type="molecule type" value="Genomic_DNA"/>
</dbReference>
<evidence type="ECO:0000313" key="3">
    <source>
        <dbReference type="Proteomes" id="UP000050761"/>
    </source>
</evidence>
<evidence type="ECO:0000313" key="4">
    <source>
        <dbReference type="WBParaSite" id="HPBE_0002735901-mRNA-1"/>
    </source>
</evidence>
<reference evidence="2 3" key="1">
    <citation type="submission" date="2018-11" db="EMBL/GenBank/DDBJ databases">
        <authorList>
            <consortium name="Pathogen Informatics"/>
        </authorList>
    </citation>
    <scope>NUCLEOTIDE SEQUENCE [LARGE SCALE GENOMIC DNA]</scope>
</reference>
<sequence length="206" mass="23156">VDEQHVIETGNDEELRGANGPGSDFAAGENGHADDPELFNPFRRLSNVKMKKAALIAHNCWRGKELKKILAFANLGCKCEARFSFDDFKKTEEYVLEEMRFERFGVGIASSTFMSGGTEMQRCLFSPQQRSSPAQPSKKTDDPLMEKLIRMHKDRRMDRKMIMDAAQDGVEFDLPHLLDGVAAAKNPQDAYDRAQILKAAISVRMA</sequence>
<keyword evidence="3" id="KW-1185">Reference proteome</keyword>
<dbReference type="Proteomes" id="UP000050761">
    <property type="component" value="Unassembled WGS sequence"/>
</dbReference>
<reference evidence="4" key="2">
    <citation type="submission" date="2019-09" db="UniProtKB">
        <authorList>
            <consortium name="WormBaseParasite"/>
        </authorList>
    </citation>
    <scope>IDENTIFICATION</scope>
</reference>
<gene>
    <name evidence="2" type="ORF">HPBE_LOCUS27358</name>
</gene>
<evidence type="ECO:0000313" key="2">
    <source>
        <dbReference type="EMBL" id="VDP63086.1"/>
    </source>
</evidence>
<proteinExistence type="predicted"/>
<feature type="region of interest" description="Disordered" evidence="1">
    <location>
        <begin position="1"/>
        <end position="31"/>
    </location>
</feature>
<protein>
    <submittedName>
        <fullName evidence="4">HA2 domain-containing protein</fullName>
    </submittedName>
</protein>
<name>A0A183GXD9_HELPZ</name>
<accession>A0A183GXD9</accession>
<organism evidence="3 4">
    <name type="scientific">Heligmosomoides polygyrus</name>
    <name type="common">Parasitic roundworm</name>
    <dbReference type="NCBI Taxonomy" id="6339"/>
    <lineage>
        <taxon>Eukaryota</taxon>
        <taxon>Metazoa</taxon>
        <taxon>Ecdysozoa</taxon>
        <taxon>Nematoda</taxon>
        <taxon>Chromadorea</taxon>
        <taxon>Rhabditida</taxon>
        <taxon>Rhabditina</taxon>
        <taxon>Rhabditomorpha</taxon>
        <taxon>Strongyloidea</taxon>
        <taxon>Heligmosomidae</taxon>
        <taxon>Heligmosomoides</taxon>
    </lineage>
</organism>